<dbReference type="Pfam" id="PF13649">
    <property type="entry name" value="Methyltransf_25"/>
    <property type="match status" value="1"/>
</dbReference>
<dbReference type="InterPro" id="IPR025799">
    <property type="entry name" value="Arg_MeTrfase"/>
</dbReference>
<dbReference type="PANTHER" id="PTHR11006:SF4">
    <property type="entry name" value="PROTEIN ARGININE N-METHYLTRANSFERASE 7"/>
    <property type="match status" value="1"/>
</dbReference>
<evidence type="ECO:0000256" key="3">
    <source>
        <dbReference type="ARBA" id="ARBA00022691"/>
    </source>
</evidence>
<feature type="domain" description="Methyltransferase" evidence="4">
    <location>
        <begin position="36"/>
        <end position="132"/>
    </location>
</feature>
<gene>
    <name evidence="6" type="ORF">Cch02nite_75890</name>
</gene>
<reference evidence="6 7" key="1">
    <citation type="submission" date="2021-01" db="EMBL/GenBank/DDBJ databases">
        <title>Whole genome shotgun sequence of Catellatospora chokoriensis NBRC 107358.</title>
        <authorList>
            <person name="Komaki H."/>
            <person name="Tamura T."/>
        </authorList>
    </citation>
    <scope>NUCLEOTIDE SEQUENCE [LARGE SCALE GENOMIC DNA]</scope>
    <source>
        <strain evidence="6 7">NBRC 107358</strain>
    </source>
</reference>
<dbReference type="GO" id="GO:0032259">
    <property type="term" value="P:methylation"/>
    <property type="evidence" value="ECO:0007669"/>
    <property type="project" value="UniProtKB-KW"/>
</dbReference>
<keyword evidence="2" id="KW-0808">Transferase</keyword>
<accession>A0A8J3NXB5</accession>
<dbReference type="Pfam" id="PF22528">
    <property type="entry name" value="PRMT_C"/>
    <property type="match status" value="1"/>
</dbReference>
<dbReference type="PROSITE" id="PS51678">
    <property type="entry name" value="SAM_MT_PRMT"/>
    <property type="match status" value="1"/>
</dbReference>
<dbReference type="RefSeq" id="WP_203736706.1">
    <property type="nucleotide sequence ID" value="NZ_BONG01000083.1"/>
</dbReference>
<dbReference type="InterPro" id="IPR029063">
    <property type="entry name" value="SAM-dependent_MTases_sf"/>
</dbReference>
<dbReference type="AlphaFoldDB" id="A0A8J3NXB5"/>
<organism evidence="6 7">
    <name type="scientific">Catellatospora chokoriensis</name>
    <dbReference type="NCBI Taxonomy" id="310353"/>
    <lineage>
        <taxon>Bacteria</taxon>
        <taxon>Bacillati</taxon>
        <taxon>Actinomycetota</taxon>
        <taxon>Actinomycetes</taxon>
        <taxon>Micromonosporales</taxon>
        <taxon>Micromonosporaceae</taxon>
        <taxon>Catellatospora</taxon>
    </lineage>
</organism>
<evidence type="ECO:0000256" key="2">
    <source>
        <dbReference type="ARBA" id="ARBA00022679"/>
    </source>
</evidence>
<proteinExistence type="predicted"/>
<dbReference type="Gene3D" id="3.40.50.150">
    <property type="entry name" value="Vaccinia Virus protein VP39"/>
    <property type="match status" value="1"/>
</dbReference>
<dbReference type="Gene3D" id="2.70.160.11">
    <property type="entry name" value="Hnrnp arginine n-methyltransferase1"/>
    <property type="match status" value="1"/>
</dbReference>
<evidence type="ECO:0008006" key="8">
    <source>
        <dbReference type="Google" id="ProtNLM"/>
    </source>
</evidence>
<dbReference type="Proteomes" id="UP000619293">
    <property type="component" value="Unassembled WGS sequence"/>
</dbReference>
<dbReference type="InterPro" id="IPR055135">
    <property type="entry name" value="PRMT_dom"/>
</dbReference>
<dbReference type="SUPFAM" id="SSF53335">
    <property type="entry name" value="S-adenosyl-L-methionine-dependent methyltransferases"/>
    <property type="match status" value="1"/>
</dbReference>
<name>A0A8J3NXB5_9ACTN</name>
<dbReference type="GO" id="GO:0016274">
    <property type="term" value="F:protein-arginine N-methyltransferase activity"/>
    <property type="evidence" value="ECO:0007669"/>
    <property type="project" value="InterPro"/>
</dbReference>
<keyword evidence="3" id="KW-0949">S-adenosyl-L-methionine</keyword>
<comment type="caution">
    <text evidence="6">The sequence shown here is derived from an EMBL/GenBank/DDBJ whole genome shotgun (WGS) entry which is preliminary data.</text>
</comment>
<evidence type="ECO:0000313" key="6">
    <source>
        <dbReference type="EMBL" id="GIF94145.1"/>
    </source>
</evidence>
<evidence type="ECO:0000259" key="5">
    <source>
        <dbReference type="Pfam" id="PF22528"/>
    </source>
</evidence>
<keyword evidence="7" id="KW-1185">Reference proteome</keyword>
<dbReference type="CDD" id="cd02440">
    <property type="entry name" value="AdoMet_MTases"/>
    <property type="match status" value="1"/>
</dbReference>
<dbReference type="PANTHER" id="PTHR11006">
    <property type="entry name" value="PROTEIN ARGININE N-METHYLTRANSFERASE"/>
    <property type="match status" value="1"/>
</dbReference>
<dbReference type="GO" id="GO:0042054">
    <property type="term" value="F:histone methyltransferase activity"/>
    <property type="evidence" value="ECO:0007669"/>
    <property type="project" value="TreeGrafter"/>
</dbReference>
<feature type="domain" description="Protein arginine N-methyltransferase" evidence="5">
    <location>
        <begin position="140"/>
        <end position="282"/>
    </location>
</feature>
<evidence type="ECO:0000313" key="7">
    <source>
        <dbReference type="Proteomes" id="UP000619293"/>
    </source>
</evidence>
<keyword evidence="1" id="KW-0489">Methyltransferase</keyword>
<protein>
    <recommendedName>
        <fullName evidence="8">Protein arginine N-methyltransferase 1</fullName>
    </recommendedName>
</protein>
<evidence type="ECO:0000256" key="1">
    <source>
        <dbReference type="ARBA" id="ARBA00022603"/>
    </source>
</evidence>
<dbReference type="EMBL" id="BONG01000083">
    <property type="protein sequence ID" value="GIF94145.1"/>
    <property type="molecule type" value="Genomic_DNA"/>
</dbReference>
<sequence length="301" mass="32193">MGLMSLVVHGEMLLDNGRNRALAAAIEEVVRPGDVVADVGAGTGILAMLAARAGAAQVYAIERAPIAAVARALLARNGLDDVVQLVHTDLTEFAPPARVDVVLCETLGMACLDEGFRATMADARHRLLRPGGRLLPADVTVHVAPVRHGAGRARLDQLDSLVGLDFAPFGDLVRAVHRRVHLDASDLLAPAKTAWLLDCHTMEADETLTSTLSFRATRDAELGGFAMWFDAALSPSVRLSNWGNDPENHWGQAFLPVTVRPVAAGERIELAVSIQDSPGQFRVHWRDGGTNPPAVRQPIDA</sequence>
<dbReference type="InterPro" id="IPR041698">
    <property type="entry name" value="Methyltransf_25"/>
</dbReference>
<evidence type="ECO:0000259" key="4">
    <source>
        <dbReference type="Pfam" id="PF13649"/>
    </source>
</evidence>